<comment type="cofactor">
    <cofactor evidence="21">
        <name>K(+)</name>
        <dbReference type="ChEBI" id="CHEBI:29103"/>
    </cofactor>
    <text evidence="21">Binds 1 potassium ion per subunit. The potassium ion interacts primarily with the substrate.</text>
</comment>
<dbReference type="Pfam" id="PF02772">
    <property type="entry name" value="S-AdoMet_synt_M"/>
    <property type="match status" value="1"/>
</dbReference>
<dbReference type="EC" id="2.5.1.6" evidence="21"/>
<evidence type="ECO:0000256" key="10">
    <source>
        <dbReference type="ARBA" id="ARBA00022574"/>
    </source>
</evidence>
<dbReference type="SUPFAM" id="SSF50978">
    <property type="entry name" value="WD40 repeat-like"/>
    <property type="match status" value="1"/>
</dbReference>
<keyword evidence="18" id="KW-0170">Cobalt</keyword>
<dbReference type="SMART" id="SM00320">
    <property type="entry name" value="WD40"/>
    <property type="match status" value="4"/>
</dbReference>
<protein>
    <recommendedName>
        <fullName evidence="21">S-adenosylmethionine synthase</fullName>
        <ecNumber evidence="21">2.5.1.6</ecNumber>
    </recommendedName>
</protein>
<comment type="catalytic activity">
    <reaction evidence="19 21">
        <text>L-methionine + ATP + H2O = S-adenosyl-L-methionine + phosphate + diphosphate</text>
        <dbReference type="Rhea" id="RHEA:21080"/>
        <dbReference type="ChEBI" id="CHEBI:15377"/>
        <dbReference type="ChEBI" id="CHEBI:30616"/>
        <dbReference type="ChEBI" id="CHEBI:33019"/>
        <dbReference type="ChEBI" id="CHEBI:43474"/>
        <dbReference type="ChEBI" id="CHEBI:57844"/>
        <dbReference type="ChEBI" id="CHEBI:59789"/>
        <dbReference type="EC" id="2.5.1.6"/>
    </reaction>
</comment>
<dbReference type="SUPFAM" id="SSF56112">
    <property type="entry name" value="Protein kinase-like (PK-like)"/>
    <property type="match status" value="2"/>
</dbReference>
<dbReference type="CDD" id="cd06071">
    <property type="entry name" value="Beach"/>
    <property type="match status" value="1"/>
</dbReference>
<evidence type="ECO:0000256" key="12">
    <source>
        <dbReference type="ARBA" id="ARBA00022723"/>
    </source>
</evidence>
<keyword evidence="17 21" id="KW-0630">Potassium</keyword>
<accession>A0ABR0D237</accession>
<proteinExistence type="inferred from homology"/>
<evidence type="ECO:0000256" key="20">
    <source>
        <dbReference type="PROSITE-ProRule" id="PRU00221"/>
    </source>
</evidence>
<feature type="domain" description="Protein kinase" evidence="23">
    <location>
        <begin position="160"/>
        <end position="793"/>
    </location>
</feature>
<dbReference type="PROSITE" id="PS00377">
    <property type="entry name" value="ADOMET_SYNTHASE_2"/>
    <property type="match status" value="1"/>
</dbReference>
<comment type="subcellular location">
    <subcellularLocation>
        <location evidence="4">Cytoplasm</location>
    </subcellularLocation>
</comment>
<dbReference type="InterPro" id="IPR022628">
    <property type="entry name" value="S-AdoMet_synt_N"/>
</dbReference>
<dbReference type="HAMAP" id="MF_00086">
    <property type="entry name" value="S_AdoMet_synth1"/>
    <property type="match status" value="1"/>
</dbReference>
<dbReference type="SMART" id="SM00220">
    <property type="entry name" value="S_TKc"/>
    <property type="match status" value="1"/>
</dbReference>
<gene>
    <name evidence="25" type="ORF">RD792_010517</name>
</gene>
<evidence type="ECO:0000256" key="7">
    <source>
        <dbReference type="ARBA" id="ARBA00011881"/>
    </source>
</evidence>
<dbReference type="Pfam" id="PF00438">
    <property type="entry name" value="S-AdoMet_synt_N"/>
    <property type="match status" value="1"/>
</dbReference>
<dbReference type="InterPro" id="IPR001680">
    <property type="entry name" value="WD40_rpt"/>
</dbReference>
<dbReference type="Pfam" id="PF00069">
    <property type="entry name" value="Pkinase"/>
    <property type="match status" value="1"/>
</dbReference>
<reference evidence="25 26" key="1">
    <citation type="journal article" date="2023" name="bioRxiv">
        <title>Genome report: Whole genome sequence and annotation of Penstemon davidsonii.</title>
        <authorList>
            <person name="Ostevik K.L."/>
            <person name="Alabady M."/>
            <person name="Zhang M."/>
            <person name="Rausher M.D."/>
        </authorList>
    </citation>
    <scope>NUCLEOTIDE SEQUENCE [LARGE SCALE GENOMIC DNA]</scope>
    <source>
        <strain evidence="25">DNT005</strain>
        <tissue evidence="25">Whole leaf</tissue>
    </source>
</reference>
<comment type="function">
    <text evidence="3">Catalyzes the formation of S-adenosylmethionine from methionine and ATP. The reaction comprises two steps that are both catalyzed by the same enzyme: formation of S-adenosylmethionine (AdoMet) and triphosphate, and subsequent hydrolysis of the triphosphate.</text>
</comment>
<keyword evidence="14 21" id="KW-0547">Nucleotide-binding</keyword>
<dbReference type="NCBIfam" id="TIGR01034">
    <property type="entry name" value="metK"/>
    <property type="match status" value="1"/>
</dbReference>
<dbReference type="InterPro" id="IPR036372">
    <property type="entry name" value="BEACH_dom_sf"/>
</dbReference>
<evidence type="ECO:0000256" key="5">
    <source>
        <dbReference type="ARBA" id="ARBA00005224"/>
    </source>
</evidence>
<organism evidence="25 26">
    <name type="scientific">Penstemon davidsonii</name>
    <dbReference type="NCBI Taxonomy" id="160366"/>
    <lineage>
        <taxon>Eukaryota</taxon>
        <taxon>Viridiplantae</taxon>
        <taxon>Streptophyta</taxon>
        <taxon>Embryophyta</taxon>
        <taxon>Tracheophyta</taxon>
        <taxon>Spermatophyta</taxon>
        <taxon>Magnoliopsida</taxon>
        <taxon>eudicotyledons</taxon>
        <taxon>Gunneridae</taxon>
        <taxon>Pentapetalae</taxon>
        <taxon>asterids</taxon>
        <taxon>lamiids</taxon>
        <taxon>Lamiales</taxon>
        <taxon>Plantaginaceae</taxon>
        <taxon>Cheloneae</taxon>
        <taxon>Penstemon</taxon>
    </lineage>
</organism>
<dbReference type="Gene3D" id="1.10.1540.10">
    <property type="entry name" value="BEACH domain"/>
    <property type="match status" value="1"/>
</dbReference>
<dbReference type="PROSITE" id="PS50294">
    <property type="entry name" value="WD_REPEATS_REGION"/>
    <property type="match status" value="1"/>
</dbReference>
<dbReference type="Pfam" id="PF02773">
    <property type="entry name" value="S-AdoMet_synt_C"/>
    <property type="match status" value="1"/>
</dbReference>
<dbReference type="InterPro" id="IPR000719">
    <property type="entry name" value="Prot_kinase_dom"/>
</dbReference>
<evidence type="ECO:0000259" key="24">
    <source>
        <dbReference type="PROSITE" id="PS50197"/>
    </source>
</evidence>
<dbReference type="PROSITE" id="PS00376">
    <property type="entry name" value="ADOMET_SYNTHASE_1"/>
    <property type="match status" value="1"/>
</dbReference>
<evidence type="ECO:0000256" key="22">
    <source>
        <dbReference type="RuleBase" id="RU004462"/>
    </source>
</evidence>
<keyword evidence="13" id="KW-0677">Repeat</keyword>
<dbReference type="InterPro" id="IPR015943">
    <property type="entry name" value="WD40/YVTN_repeat-like_dom_sf"/>
</dbReference>
<comment type="caution">
    <text evidence="25">The sequence shown here is derived from an EMBL/GenBank/DDBJ whole genome shotgun (WGS) entry which is preliminary data.</text>
</comment>
<evidence type="ECO:0000256" key="15">
    <source>
        <dbReference type="ARBA" id="ARBA00022840"/>
    </source>
</evidence>
<dbReference type="Pfam" id="PF02138">
    <property type="entry name" value="Beach"/>
    <property type="match status" value="1"/>
</dbReference>
<evidence type="ECO:0000259" key="23">
    <source>
        <dbReference type="PROSITE" id="PS50011"/>
    </source>
</evidence>
<keyword evidence="16 21" id="KW-0460">Magnesium</keyword>
<evidence type="ECO:0000256" key="16">
    <source>
        <dbReference type="ARBA" id="ARBA00022842"/>
    </source>
</evidence>
<dbReference type="InterPro" id="IPR002133">
    <property type="entry name" value="S-AdoMet_synthetase"/>
</dbReference>
<feature type="domain" description="BEACH" evidence="24">
    <location>
        <begin position="353"/>
        <end position="624"/>
    </location>
</feature>
<dbReference type="InterPro" id="IPR022631">
    <property type="entry name" value="ADOMET_SYNTHASE_CS"/>
</dbReference>
<comment type="pathway">
    <text evidence="5 21">Amino-acid biosynthesis; S-adenosyl-L-methionine biosynthesis; S-adenosyl-L-methionine from L-methionine: step 1/1.</text>
</comment>
<evidence type="ECO:0000256" key="4">
    <source>
        <dbReference type="ARBA" id="ARBA00004496"/>
    </source>
</evidence>
<dbReference type="PROSITE" id="PS50197">
    <property type="entry name" value="BEACH"/>
    <property type="match status" value="1"/>
</dbReference>
<evidence type="ECO:0000256" key="18">
    <source>
        <dbReference type="ARBA" id="ARBA00023285"/>
    </source>
</evidence>
<feature type="repeat" description="WD" evidence="20">
    <location>
        <begin position="1530"/>
        <end position="1570"/>
    </location>
</feature>
<evidence type="ECO:0000256" key="21">
    <source>
        <dbReference type="RuleBase" id="RU000541"/>
    </source>
</evidence>
<dbReference type="PROSITE" id="PS00678">
    <property type="entry name" value="WD_REPEATS_1"/>
    <property type="match status" value="1"/>
</dbReference>
<evidence type="ECO:0000256" key="2">
    <source>
        <dbReference type="ARBA" id="ARBA00001946"/>
    </source>
</evidence>
<evidence type="ECO:0000256" key="11">
    <source>
        <dbReference type="ARBA" id="ARBA00022679"/>
    </source>
</evidence>
<dbReference type="InterPro" id="IPR022629">
    <property type="entry name" value="S-AdoMet_synt_central"/>
</dbReference>
<comment type="cofactor">
    <cofactor evidence="1">
        <name>Co(2+)</name>
        <dbReference type="ChEBI" id="CHEBI:48828"/>
    </cofactor>
</comment>
<dbReference type="EMBL" id="JAYDYQ010002534">
    <property type="protein sequence ID" value="KAK4483331.1"/>
    <property type="molecule type" value="Genomic_DNA"/>
</dbReference>
<dbReference type="Gene3D" id="1.10.510.10">
    <property type="entry name" value="Transferase(Phosphotransferase) domain 1"/>
    <property type="match status" value="2"/>
</dbReference>
<evidence type="ECO:0000256" key="13">
    <source>
        <dbReference type="ARBA" id="ARBA00022737"/>
    </source>
</evidence>
<dbReference type="SUPFAM" id="SSF55973">
    <property type="entry name" value="S-adenosylmethionine synthetase"/>
    <property type="match status" value="3"/>
</dbReference>
<dbReference type="Gene3D" id="3.30.300.10">
    <property type="match status" value="3"/>
</dbReference>
<comment type="similarity">
    <text evidence="6 22">Belongs to the AdoMet synthase family.</text>
</comment>
<comment type="cofactor">
    <cofactor evidence="2">
        <name>Mg(2+)</name>
        <dbReference type="ChEBI" id="CHEBI:18420"/>
    </cofactor>
</comment>
<evidence type="ECO:0000256" key="17">
    <source>
        <dbReference type="ARBA" id="ARBA00022958"/>
    </source>
</evidence>
<evidence type="ECO:0000256" key="3">
    <source>
        <dbReference type="ARBA" id="ARBA00003583"/>
    </source>
</evidence>
<dbReference type="InterPro" id="IPR011009">
    <property type="entry name" value="Kinase-like_dom_sf"/>
</dbReference>
<evidence type="ECO:0000313" key="26">
    <source>
        <dbReference type="Proteomes" id="UP001291926"/>
    </source>
</evidence>
<dbReference type="SMART" id="SM01026">
    <property type="entry name" value="Beach"/>
    <property type="match status" value="1"/>
</dbReference>
<dbReference type="SUPFAM" id="SSF81837">
    <property type="entry name" value="BEACH domain"/>
    <property type="match status" value="1"/>
</dbReference>
<dbReference type="InterPro" id="IPR022630">
    <property type="entry name" value="S-AdoMet_synt_C"/>
</dbReference>
<dbReference type="PANTHER" id="PTHR46866:SF1">
    <property type="entry name" value="GH12955P"/>
    <property type="match status" value="1"/>
</dbReference>
<keyword evidence="12 21" id="KW-0479">Metal-binding</keyword>
<comment type="subunit">
    <text evidence="7">Homotetramer.</text>
</comment>
<keyword evidence="26" id="KW-1185">Reference proteome</keyword>
<evidence type="ECO:0000256" key="9">
    <source>
        <dbReference type="ARBA" id="ARBA00022563"/>
    </source>
</evidence>
<evidence type="ECO:0000256" key="14">
    <source>
        <dbReference type="ARBA" id="ARBA00022741"/>
    </source>
</evidence>
<keyword evidence="9 21" id="KW-0554">One-carbon metabolism</keyword>
<evidence type="ECO:0000256" key="8">
    <source>
        <dbReference type="ARBA" id="ARBA00022490"/>
    </source>
</evidence>
<dbReference type="Gene3D" id="2.130.10.10">
    <property type="entry name" value="YVTN repeat-like/Quinoprotein amine dehydrogenase"/>
    <property type="match status" value="2"/>
</dbReference>
<dbReference type="InterPro" id="IPR022636">
    <property type="entry name" value="S-AdoMet_synthetase_sfam"/>
</dbReference>
<dbReference type="Proteomes" id="UP001291926">
    <property type="component" value="Unassembled WGS sequence"/>
</dbReference>
<dbReference type="InterPro" id="IPR000409">
    <property type="entry name" value="BEACH_dom"/>
</dbReference>
<evidence type="ECO:0000256" key="19">
    <source>
        <dbReference type="ARBA" id="ARBA00048344"/>
    </source>
</evidence>
<dbReference type="PROSITE" id="PS50082">
    <property type="entry name" value="WD_REPEATS_2"/>
    <property type="match status" value="1"/>
</dbReference>
<dbReference type="Pfam" id="PF00400">
    <property type="entry name" value="WD40"/>
    <property type="match status" value="2"/>
</dbReference>
<dbReference type="PANTHER" id="PTHR46866">
    <property type="entry name" value="GH12955P"/>
    <property type="match status" value="1"/>
</dbReference>
<keyword evidence="8" id="KW-0963">Cytoplasm</keyword>
<dbReference type="CDD" id="cd18079">
    <property type="entry name" value="S-AdoMet_synt"/>
    <property type="match status" value="1"/>
</dbReference>
<keyword evidence="15 21" id="KW-0067">ATP-binding</keyword>
<keyword evidence="10 20" id="KW-0853">WD repeat</keyword>
<sequence length="1968" mass="217545">MEIGSGTMCFECLQRRIEADFSGKLTFIYGVSDSPLPFGSQAVVQASISSVGETTQQYLLNYVPYRSQDCFAKYVDEYCVPEGGDGIARENIKSSNIKQDQAEVSVGNPSDKNNSLDTVSTESRYFSNANAGRSTCLTGLGCETCMISSRFSCSRAITSLVPAAQIGNASFELFEELASSFSSGSIEDHILHSVSLLVEGKSTGRDSTNFLSLVGLPSFKENGFPGCIRHPNIVPILGMLKSSSQIGIVLPKTTCTLENILHYSPGALKSDWHVRLLIYQILSALAYMHGLGVTHGNLCPSNVMLTDTSWCWLQIGKKQLLNSKVNSSEECYNLSTGSFCKECCSSRALYADLTLSESVDWQSSFYSWWKGELSNFEYLLILNRLSGRRWGDHTFYTVMPWVVDFSVKPDENNNAGWRDLSKSKWRLAKGDEQLDFTYSTSEIAHHVSDECLSELAVCSYKARRLPLSVLRLAVRSVYEPNEYPSNMQRLYQWTPDECIPEFYCDPRIFYSLHQGMPDLAVPSWAGTPEEFIQLHRDALESERVSCQINHWIDITFGYKMYGEAAIAAKNVMLPVSTSTVPRSTGRRQLFTQPHPPRQIVTRGCRERNNGSAKVTNTGDKHALLIETDRLNKLETATSFCENSWHLSPHYSLNLTDHLENVSHVKELLQHSSESYSSTRSCGSASTMDLNFEVDDDNSTGYQEFLLWSKNPLPKVNSRKLGDDIFAIGCILAELHLKKPLFGMNSLISYLESGVLPSSVKELPHHLQVIVQSCIQKDWNMRPSAKCLLESPYFPQSIKSSYLFLAPFHLLAKDESRLQYAATFAKRGALKTMGAFGAEMCAPYCLPLVVTSASDAEAEWAYILLTEFLKGLKLEAAKKLLVPSIQRILQASFGFSPMASFHSLTILFPSASHFIKDVVLGYRVFTIEGFSTSRIIYAGSLEQDSSTAAASVLLIGSSEELGVPITVHQTVLPLILCFGKGLCNDGVDVLIRIGGLFGENFVLKQILPLVRNVILSCISTSYSNKPEPIQSWGSLALIDCLTAIDGLVPVLTNENIVKDLIEDGNCPYVKILMHKNMTHRVLQITAKSLVRVCQQIGPDLTALHVLPKLKELFDELAFSQEKNSYSVLFSGSVRGPGVKVGEEDSTGSRMDLALLLYPHFASLLGIEKLRQCCATWLILEQFLLRHHNWKSEYAGDSSQSRVESINGRRPSYYKGSTSDNTPTKFILDGVGWSRPQPQGKRGVKHFLSSRNTSECNQNPVERHATSLNLAMQEPWFWFPSPATSWNGLDFSARAGTPKDELQWKIRASIIQSVRAHHGALRSFAVCQNECTVFTAGVGPGFKGNIQKWELSRVDCVSSYNGHEEVVNDLCVLAASGRVASCDGTLHVWNGQTGKLISVFCENSSASTQLMDRDEDSMHHFNPLPGGMLSTALHGNSYTTMDHLEFANRLVVGTGNGSLRFIDVNQGQKLHLWRSESIDSGFSPLISSICSPGSSRVYADETAAFPSWIAAASSTGFCRLFDMRSGKIIASWQAHDGYVTKVAAAGDHLLVSSSLDKTLRIWDLRSLEETKKDRKKEMESFLFTSESVNEGHPDKLCDQISDAVLDACLAQDPESKVACETCTKTNMVMVFGEITTKANIDYEKIVRDTCRAIGFISDDVGLDADNCKVLVNIEQQSPDIAQGVHGHLTKRPEEIGAGDQGHMFGYATDETPELMPLSHVLATKLGAKLTEVRKNGTCPWLRPDGKTQVTVEYYNDNGAMVPVRVHTVLISTQHDETVTNDEIAADLKEHVIKPVVPEKYLDEKTIFHLNPSGRFVIGGPHGDAGLTGRKIIIDTYGGWGAHGGGAFSGKDPTKVDRSGAYIVRQAAKSIVAAGLARRCIVQVSYAIGVPEPLSVFVDTYGTGKIPDREILKIVKESFDFRPGMISIDLDLKRGSGNRFLKTAAYGHFGREDPDFTWEVVKPLKWDKGQA</sequence>
<dbReference type="InterPro" id="IPR036322">
    <property type="entry name" value="WD40_repeat_dom_sf"/>
</dbReference>
<evidence type="ECO:0000256" key="1">
    <source>
        <dbReference type="ARBA" id="ARBA00001941"/>
    </source>
</evidence>
<evidence type="ECO:0000256" key="6">
    <source>
        <dbReference type="ARBA" id="ARBA00009685"/>
    </source>
</evidence>
<keyword evidence="11 21" id="KW-0808">Transferase</keyword>
<dbReference type="InterPro" id="IPR019775">
    <property type="entry name" value="WD40_repeat_CS"/>
</dbReference>
<name>A0ABR0D237_9LAMI</name>
<comment type="cofactor">
    <cofactor evidence="21">
        <name>Mn(2+)</name>
        <dbReference type="ChEBI" id="CHEBI:29035"/>
    </cofactor>
    <cofactor evidence="21">
        <name>Mg(2+)</name>
        <dbReference type="ChEBI" id="CHEBI:18420"/>
    </cofactor>
    <cofactor evidence="21">
        <name>Co(2+)</name>
        <dbReference type="ChEBI" id="CHEBI:48828"/>
    </cofactor>
    <text evidence="21">Binds 2 divalent ions per subunit. The metal ions interact primarily with the substrate. Can utilize magnesium, manganese or cobalt (in vitro).</text>
</comment>
<evidence type="ECO:0000313" key="25">
    <source>
        <dbReference type="EMBL" id="KAK4483331.1"/>
    </source>
</evidence>
<dbReference type="PROSITE" id="PS50011">
    <property type="entry name" value="PROTEIN_KINASE_DOM"/>
    <property type="match status" value="1"/>
</dbReference>